<dbReference type="GO" id="GO:0043709">
    <property type="term" value="P:cell adhesion involved in single-species biofilm formation"/>
    <property type="evidence" value="ECO:0007669"/>
    <property type="project" value="TreeGrafter"/>
</dbReference>
<evidence type="ECO:0000256" key="3">
    <source>
        <dbReference type="ARBA" id="ARBA00034247"/>
    </source>
</evidence>
<dbReference type="Pfam" id="PF00990">
    <property type="entry name" value="GGDEF"/>
    <property type="match status" value="1"/>
</dbReference>
<dbReference type="InterPro" id="IPR050469">
    <property type="entry name" value="Diguanylate_Cyclase"/>
</dbReference>
<accession>A0A2P6MAA9</accession>
<dbReference type="InterPro" id="IPR000160">
    <property type="entry name" value="GGDEF_dom"/>
</dbReference>
<dbReference type="FunFam" id="3.30.70.270:FF:000001">
    <property type="entry name" value="Diguanylate cyclase domain protein"/>
    <property type="match status" value="1"/>
</dbReference>
<protein>
    <recommendedName>
        <fullName evidence="2">diguanylate cyclase</fullName>
        <ecNumber evidence="2">2.7.7.65</ecNumber>
    </recommendedName>
</protein>
<dbReference type="GO" id="GO:1902201">
    <property type="term" value="P:negative regulation of bacterial-type flagellum-dependent cell motility"/>
    <property type="evidence" value="ECO:0007669"/>
    <property type="project" value="TreeGrafter"/>
</dbReference>
<dbReference type="GO" id="GO:0052621">
    <property type="term" value="F:diguanylate cyclase activity"/>
    <property type="evidence" value="ECO:0007669"/>
    <property type="project" value="UniProtKB-EC"/>
</dbReference>
<comment type="cofactor">
    <cofactor evidence="1">
        <name>Mg(2+)</name>
        <dbReference type="ChEBI" id="CHEBI:18420"/>
    </cofactor>
</comment>
<dbReference type="Gene3D" id="3.30.70.270">
    <property type="match status" value="1"/>
</dbReference>
<dbReference type="InterPro" id="IPR029016">
    <property type="entry name" value="GAF-like_dom_sf"/>
</dbReference>
<dbReference type="EMBL" id="PVLF01000004">
    <property type="protein sequence ID" value="PRH82920.1"/>
    <property type="molecule type" value="Genomic_DNA"/>
</dbReference>
<evidence type="ECO:0000256" key="2">
    <source>
        <dbReference type="ARBA" id="ARBA00012528"/>
    </source>
</evidence>
<keyword evidence="7" id="KW-1185">Reference proteome</keyword>
<dbReference type="Gene3D" id="3.30.450.40">
    <property type="match status" value="1"/>
</dbReference>
<dbReference type="NCBIfam" id="TIGR00254">
    <property type="entry name" value="GGDEF"/>
    <property type="match status" value="1"/>
</dbReference>
<dbReference type="GO" id="GO:0005886">
    <property type="term" value="C:plasma membrane"/>
    <property type="evidence" value="ECO:0007669"/>
    <property type="project" value="TreeGrafter"/>
</dbReference>
<dbReference type="Proteomes" id="UP000241736">
    <property type="component" value="Unassembled WGS sequence"/>
</dbReference>
<dbReference type="InterPro" id="IPR043128">
    <property type="entry name" value="Rev_trsase/Diguanyl_cyclase"/>
</dbReference>
<comment type="catalytic activity">
    <reaction evidence="3">
        <text>2 GTP = 3',3'-c-di-GMP + 2 diphosphate</text>
        <dbReference type="Rhea" id="RHEA:24898"/>
        <dbReference type="ChEBI" id="CHEBI:33019"/>
        <dbReference type="ChEBI" id="CHEBI:37565"/>
        <dbReference type="ChEBI" id="CHEBI:58805"/>
        <dbReference type="EC" id="2.7.7.65"/>
    </reaction>
</comment>
<dbReference type="CDD" id="cd01949">
    <property type="entry name" value="GGDEF"/>
    <property type="match status" value="1"/>
</dbReference>
<dbReference type="PANTHER" id="PTHR45138:SF9">
    <property type="entry name" value="DIGUANYLATE CYCLASE DGCM-RELATED"/>
    <property type="match status" value="1"/>
</dbReference>
<dbReference type="SUPFAM" id="SSF55073">
    <property type="entry name" value="Nucleotide cyclase"/>
    <property type="match status" value="1"/>
</dbReference>
<dbReference type="PROSITE" id="PS50887">
    <property type="entry name" value="GGDEF"/>
    <property type="match status" value="1"/>
</dbReference>
<dbReference type="InterPro" id="IPR029787">
    <property type="entry name" value="Nucleotide_cyclase"/>
</dbReference>
<evidence type="ECO:0000313" key="7">
    <source>
        <dbReference type="Proteomes" id="UP000241736"/>
    </source>
</evidence>
<keyword evidence="4" id="KW-0175">Coiled coil</keyword>
<dbReference type="EC" id="2.7.7.65" evidence="2"/>
<gene>
    <name evidence="6" type="ORF">C6N40_04555</name>
</gene>
<evidence type="ECO:0000256" key="4">
    <source>
        <dbReference type="SAM" id="Coils"/>
    </source>
</evidence>
<dbReference type="InterPro" id="IPR003018">
    <property type="entry name" value="GAF"/>
</dbReference>
<dbReference type="PANTHER" id="PTHR45138">
    <property type="entry name" value="REGULATORY COMPONENTS OF SENSORY TRANSDUCTION SYSTEM"/>
    <property type="match status" value="1"/>
</dbReference>
<dbReference type="SMART" id="SM00267">
    <property type="entry name" value="GGDEF"/>
    <property type="match status" value="1"/>
</dbReference>
<sequence>MKTQVAPSLLPAGVPPLPPIPDEEARLAALNRYRILDTLPEGVYDDVVDLARALCGTPQAVLTFIDEQRQWFKAAVGLDGEGTDRRIAFCDVAIRTPKTVTVVEDASQHARFRHYPQVTGPDHLRFYAGAPLVTPDGHALGTVCVVDTQPRSLSDAQARQLQSLARLVVQLLEARRRELDSQRQLAERELHQRELMRYQRELESKNTELAEEARRDALTGLLNRGGLSQAARASTAREGDAFTVAVLDLDHFKRINDTLGHAAGDEVIRVAAEEIQRGVRGSDVAARYGGEEFLLLMPATTLDSGVAVVERIRAAIAARADLPAPVTLSAGLAAGLAGRDTPDSLFQRADQALYLAKRRGRDRVEVIDD</sequence>
<feature type="domain" description="GGDEF" evidence="5">
    <location>
        <begin position="240"/>
        <end position="369"/>
    </location>
</feature>
<proteinExistence type="predicted"/>
<dbReference type="Pfam" id="PF01590">
    <property type="entry name" value="GAF"/>
    <property type="match status" value="1"/>
</dbReference>
<dbReference type="SMART" id="SM00065">
    <property type="entry name" value="GAF"/>
    <property type="match status" value="1"/>
</dbReference>
<dbReference type="OrthoDB" id="9803824at2"/>
<comment type="caution">
    <text evidence="6">The sequence shown here is derived from an EMBL/GenBank/DDBJ whole genome shotgun (WGS) entry which is preliminary data.</text>
</comment>
<dbReference type="SUPFAM" id="SSF55781">
    <property type="entry name" value="GAF domain-like"/>
    <property type="match status" value="1"/>
</dbReference>
<evidence type="ECO:0000259" key="5">
    <source>
        <dbReference type="PROSITE" id="PS50887"/>
    </source>
</evidence>
<organism evidence="6 7">
    <name type="scientific">Arenimonas caeni</name>
    <dbReference type="NCBI Taxonomy" id="2058085"/>
    <lineage>
        <taxon>Bacteria</taxon>
        <taxon>Pseudomonadati</taxon>
        <taxon>Pseudomonadota</taxon>
        <taxon>Gammaproteobacteria</taxon>
        <taxon>Lysobacterales</taxon>
        <taxon>Lysobacteraceae</taxon>
        <taxon>Arenimonas</taxon>
    </lineage>
</organism>
<feature type="coiled-coil region" evidence="4">
    <location>
        <begin position="169"/>
        <end position="215"/>
    </location>
</feature>
<dbReference type="AlphaFoldDB" id="A0A2P6MAA9"/>
<evidence type="ECO:0000256" key="1">
    <source>
        <dbReference type="ARBA" id="ARBA00001946"/>
    </source>
</evidence>
<dbReference type="RefSeq" id="WP_106989828.1">
    <property type="nucleotide sequence ID" value="NZ_JAVEVW010000021.1"/>
</dbReference>
<reference evidence="6 7" key="1">
    <citation type="submission" date="2018-03" db="EMBL/GenBank/DDBJ databases">
        <title>Arenimonas caeni sp. nov., isolated from activated sludge.</title>
        <authorList>
            <person name="Liu H."/>
        </authorList>
    </citation>
    <scope>NUCLEOTIDE SEQUENCE [LARGE SCALE GENOMIC DNA]</scope>
    <source>
        <strain evidence="7">z29</strain>
    </source>
</reference>
<evidence type="ECO:0000313" key="6">
    <source>
        <dbReference type="EMBL" id="PRH82920.1"/>
    </source>
</evidence>
<name>A0A2P6MAA9_9GAMM</name>